<dbReference type="EMBL" id="DXFT01000114">
    <property type="protein sequence ID" value="HIX03644.1"/>
    <property type="molecule type" value="Genomic_DNA"/>
</dbReference>
<reference evidence="9" key="1">
    <citation type="journal article" date="2021" name="PeerJ">
        <title>Extensive microbial diversity within the chicken gut microbiome revealed by metagenomics and culture.</title>
        <authorList>
            <person name="Gilroy R."/>
            <person name="Ravi A."/>
            <person name="Getino M."/>
            <person name="Pursley I."/>
            <person name="Horton D.L."/>
            <person name="Alikhan N.F."/>
            <person name="Baker D."/>
            <person name="Gharbi K."/>
            <person name="Hall N."/>
            <person name="Watson M."/>
            <person name="Adriaenssens E.M."/>
            <person name="Foster-Nyarko E."/>
            <person name="Jarju S."/>
            <person name="Secka A."/>
            <person name="Antonio M."/>
            <person name="Oren A."/>
            <person name="Chaudhuri R.R."/>
            <person name="La Ragione R."/>
            <person name="Hildebrand F."/>
            <person name="Pallen M.J."/>
        </authorList>
    </citation>
    <scope>NUCLEOTIDE SEQUENCE</scope>
    <source>
        <strain evidence="9">23274</strain>
    </source>
</reference>
<evidence type="ECO:0000256" key="8">
    <source>
        <dbReference type="HAMAP-Rule" id="MF_01521"/>
    </source>
</evidence>
<dbReference type="HAMAP" id="MF_01521">
    <property type="entry name" value="MntP_pump"/>
    <property type="match status" value="1"/>
</dbReference>
<name>A0A9D1V0T8_9BACT</name>
<feature type="transmembrane region" description="Helical" evidence="8">
    <location>
        <begin position="64"/>
        <end position="82"/>
    </location>
</feature>
<sequence length="185" mass="20024">MSFITILLIAIGLSMDSVAVSISGGMCLSRFTWRHSLKMAMVMGVFQGGMTWLGWLLGSRFSTYITNFDHWIAFVLLGYLGGKMIYESFRKEEHAVISFSIKTLLTLGVATSIDALAVGISMAFLQTAIWFPAAIIAGTTFFLSFAGVLCGCRFGQIKGLNVELLGGVILVAIGIKILVEHTLLA</sequence>
<evidence type="ECO:0000256" key="6">
    <source>
        <dbReference type="ARBA" id="ARBA00023136"/>
    </source>
</evidence>
<evidence type="ECO:0000256" key="1">
    <source>
        <dbReference type="ARBA" id="ARBA00022448"/>
    </source>
</evidence>
<keyword evidence="2 8" id="KW-1003">Cell membrane</keyword>
<dbReference type="InterPro" id="IPR003810">
    <property type="entry name" value="Mntp/YtaF"/>
</dbReference>
<comment type="similarity">
    <text evidence="8">Belongs to the MntP (TC 9.B.29) family.</text>
</comment>
<keyword evidence="7 8" id="KW-0464">Manganese</keyword>
<dbReference type="Pfam" id="PF02659">
    <property type="entry name" value="Mntp"/>
    <property type="match status" value="1"/>
</dbReference>
<proteinExistence type="inferred from homology"/>
<evidence type="ECO:0000256" key="5">
    <source>
        <dbReference type="ARBA" id="ARBA00023065"/>
    </source>
</evidence>
<dbReference type="InterPro" id="IPR022929">
    <property type="entry name" value="Put_MntP"/>
</dbReference>
<gene>
    <name evidence="8" type="primary">mntP</name>
    <name evidence="9" type="ORF">H9863_05960</name>
</gene>
<comment type="function">
    <text evidence="8">Probably functions as a manganese efflux pump.</text>
</comment>
<feature type="transmembrane region" description="Helical" evidence="8">
    <location>
        <begin position="40"/>
        <end position="58"/>
    </location>
</feature>
<comment type="subcellular location">
    <subcellularLocation>
        <location evidence="8">Cell membrane</location>
        <topology evidence="8">Multi-pass membrane protein</topology>
    </subcellularLocation>
</comment>
<evidence type="ECO:0000313" key="10">
    <source>
        <dbReference type="Proteomes" id="UP000824202"/>
    </source>
</evidence>
<feature type="transmembrane region" description="Helical" evidence="8">
    <location>
        <begin position="6"/>
        <end position="28"/>
    </location>
</feature>
<protein>
    <recommendedName>
        <fullName evidence="8">Putative manganese efflux pump MntP</fullName>
    </recommendedName>
</protein>
<keyword evidence="6 8" id="KW-0472">Membrane</keyword>
<dbReference type="GO" id="GO:0005886">
    <property type="term" value="C:plasma membrane"/>
    <property type="evidence" value="ECO:0007669"/>
    <property type="project" value="UniProtKB-SubCell"/>
</dbReference>
<reference evidence="9" key="2">
    <citation type="submission" date="2021-04" db="EMBL/GenBank/DDBJ databases">
        <authorList>
            <person name="Gilroy R."/>
        </authorList>
    </citation>
    <scope>NUCLEOTIDE SEQUENCE</scope>
    <source>
        <strain evidence="9">23274</strain>
    </source>
</reference>
<keyword evidence="1 8" id="KW-0813">Transport</keyword>
<organism evidence="9 10">
    <name type="scientific">Candidatus Odoribacter faecigallinarum</name>
    <dbReference type="NCBI Taxonomy" id="2838706"/>
    <lineage>
        <taxon>Bacteria</taxon>
        <taxon>Pseudomonadati</taxon>
        <taxon>Bacteroidota</taxon>
        <taxon>Bacteroidia</taxon>
        <taxon>Bacteroidales</taxon>
        <taxon>Odoribacteraceae</taxon>
        <taxon>Odoribacter</taxon>
    </lineage>
</organism>
<dbReference type="Proteomes" id="UP000824202">
    <property type="component" value="Unassembled WGS sequence"/>
</dbReference>
<dbReference type="AlphaFoldDB" id="A0A9D1V0T8"/>
<accession>A0A9D1V0T8</accession>
<evidence type="ECO:0000256" key="3">
    <source>
        <dbReference type="ARBA" id="ARBA00022692"/>
    </source>
</evidence>
<dbReference type="GO" id="GO:0005384">
    <property type="term" value="F:manganese ion transmembrane transporter activity"/>
    <property type="evidence" value="ECO:0007669"/>
    <property type="project" value="UniProtKB-UniRule"/>
</dbReference>
<feature type="transmembrane region" description="Helical" evidence="8">
    <location>
        <begin position="103"/>
        <end position="123"/>
    </location>
</feature>
<keyword evidence="3 8" id="KW-0812">Transmembrane</keyword>
<evidence type="ECO:0000256" key="4">
    <source>
        <dbReference type="ARBA" id="ARBA00022989"/>
    </source>
</evidence>
<feature type="transmembrane region" description="Helical" evidence="8">
    <location>
        <begin position="162"/>
        <end position="179"/>
    </location>
</feature>
<feature type="transmembrane region" description="Helical" evidence="8">
    <location>
        <begin position="129"/>
        <end position="150"/>
    </location>
</feature>
<keyword evidence="4 8" id="KW-1133">Transmembrane helix</keyword>
<evidence type="ECO:0000313" key="9">
    <source>
        <dbReference type="EMBL" id="HIX03644.1"/>
    </source>
</evidence>
<evidence type="ECO:0000256" key="2">
    <source>
        <dbReference type="ARBA" id="ARBA00022475"/>
    </source>
</evidence>
<comment type="caution">
    <text evidence="9">The sequence shown here is derived from an EMBL/GenBank/DDBJ whole genome shotgun (WGS) entry which is preliminary data.</text>
</comment>
<keyword evidence="5 8" id="KW-0406">Ion transport</keyword>
<dbReference type="PANTHER" id="PTHR35529:SF1">
    <property type="entry name" value="MANGANESE EFFLUX PUMP MNTP-RELATED"/>
    <property type="match status" value="1"/>
</dbReference>
<dbReference type="PANTHER" id="PTHR35529">
    <property type="entry name" value="MANGANESE EFFLUX PUMP MNTP-RELATED"/>
    <property type="match status" value="1"/>
</dbReference>
<evidence type="ECO:0000256" key="7">
    <source>
        <dbReference type="ARBA" id="ARBA00023211"/>
    </source>
</evidence>